<comment type="caution">
    <text evidence="1">The sequence shown here is derived from an EMBL/GenBank/DDBJ whole genome shotgun (WGS) entry which is preliminary data.</text>
</comment>
<evidence type="ECO:0000313" key="1">
    <source>
        <dbReference type="EMBL" id="MCJ8501347.1"/>
    </source>
</evidence>
<accession>A0AA41R1S5</accession>
<proteinExistence type="predicted"/>
<organism evidence="1 2">
    <name type="scientific">Desulfatitalea alkaliphila</name>
    <dbReference type="NCBI Taxonomy" id="2929485"/>
    <lineage>
        <taxon>Bacteria</taxon>
        <taxon>Pseudomonadati</taxon>
        <taxon>Thermodesulfobacteriota</taxon>
        <taxon>Desulfobacteria</taxon>
        <taxon>Desulfobacterales</taxon>
        <taxon>Desulfosarcinaceae</taxon>
        <taxon>Desulfatitalea</taxon>
    </lineage>
</organism>
<name>A0AA41R1S5_9BACT</name>
<protein>
    <submittedName>
        <fullName evidence="1">DUF1573 domain-containing protein</fullName>
    </submittedName>
</protein>
<sequence length="71" mass="7812">MTRIFNIGLWAASLFISLFVTGIAVADVPRLALTEERHQFETVVEGVAVLHDFVIRNGGTAELQIERVESG</sequence>
<keyword evidence="2" id="KW-1185">Reference proteome</keyword>
<evidence type="ECO:0000313" key="2">
    <source>
        <dbReference type="Proteomes" id="UP001165427"/>
    </source>
</evidence>
<dbReference type="Proteomes" id="UP001165427">
    <property type="component" value="Unassembled WGS sequence"/>
</dbReference>
<dbReference type="AlphaFoldDB" id="A0AA41R1S5"/>
<gene>
    <name evidence="1" type="ORF">MRX98_12250</name>
</gene>
<reference evidence="1" key="1">
    <citation type="submission" date="2022-04" db="EMBL/GenBank/DDBJ databases">
        <title>Desulfatitalea alkaliphila sp. nov., a novel anaerobic sulfate-reducing bacterium isolated from terrestrial mud volcano, Taman Peninsula, Russia.</title>
        <authorList>
            <person name="Khomyakova M.A."/>
            <person name="Merkel A.Y."/>
            <person name="Slobodkin A.I."/>
        </authorList>
    </citation>
    <scope>NUCLEOTIDE SEQUENCE</scope>
    <source>
        <strain evidence="1">M08but</strain>
    </source>
</reference>
<dbReference type="EMBL" id="JALJRB010000012">
    <property type="protein sequence ID" value="MCJ8501347.1"/>
    <property type="molecule type" value="Genomic_DNA"/>
</dbReference>